<gene>
    <name evidence="1" type="ORF">HB991_13490</name>
</gene>
<proteinExistence type="predicted"/>
<sequence>MATIDISRVSGEEQLIEIVLRFGVGKTITATMSPEDFALAITGRSELPVDIKLRQTSISHDRSGSKLVEGNADAE</sequence>
<dbReference type="AlphaFoldDB" id="A0AA44I0C1"/>
<reference evidence="1" key="1">
    <citation type="submission" date="2020-03" db="EMBL/GenBank/DDBJ databases">
        <authorList>
            <person name="Kislichkina A."/>
            <person name="Dentovskaya S."/>
            <person name="Shaikhutdinov R."/>
            <person name="Ivanov S."/>
            <person name="Sizova A."/>
            <person name="Solomentsev V."/>
            <person name="Bogun A."/>
        </authorList>
    </citation>
    <scope>NUCLEOTIDE SEQUENCE</scope>
    <source>
        <strain evidence="1">SCPM-O-B-7610</strain>
    </source>
</reference>
<protein>
    <submittedName>
        <fullName evidence="1">Uncharacterized protein</fullName>
    </submittedName>
</protein>
<evidence type="ECO:0000313" key="1">
    <source>
        <dbReference type="EMBL" id="NIL23518.1"/>
    </source>
</evidence>
<evidence type="ECO:0000313" key="2">
    <source>
        <dbReference type="Proteomes" id="UP000712947"/>
    </source>
</evidence>
<dbReference type="RefSeq" id="WP_167311717.1">
    <property type="nucleotide sequence ID" value="NZ_CAWPGR010000006.1"/>
</dbReference>
<dbReference type="Proteomes" id="UP000712947">
    <property type="component" value="Unassembled WGS sequence"/>
</dbReference>
<dbReference type="EMBL" id="JAASAI010000014">
    <property type="protein sequence ID" value="NIL23518.1"/>
    <property type="molecule type" value="Genomic_DNA"/>
</dbReference>
<name>A0AA44I0C1_YERMO</name>
<organism evidence="1 2">
    <name type="scientific">Yersinia mollaretii</name>
    <dbReference type="NCBI Taxonomy" id="33060"/>
    <lineage>
        <taxon>Bacteria</taxon>
        <taxon>Pseudomonadati</taxon>
        <taxon>Pseudomonadota</taxon>
        <taxon>Gammaproteobacteria</taxon>
        <taxon>Enterobacterales</taxon>
        <taxon>Yersiniaceae</taxon>
        <taxon>Yersinia</taxon>
    </lineage>
</organism>
<accession>A0AA44I0C1</accession>
<comment type="caution">
    <text evidence="1">The sequence shown here is derived from an EMBL/GenBank/DDBJ whole genome shotgun (WGS) entry which is preliminary data.</text>
</comment>